<proteinExistence type="predicted"/>
<sequence>MVQASTICMGSLLFSMGLLLGLVFHLPGASSPSEVSSGLREAARVRRDTYRGQRSAENGTLRAGARESSANVADNDKGPLDGEISLEDTANRQNDGRHVGEERPEVIIDRVDALSESQLVNINRNSAESRSVDEDKRDAERHRSNIIAVTNQRRLESIRDGTSEASRSVYVVVGDGPDKVRHVQRDEVSDTDAVTKTRGPLADGALRPASENGSSSHFVADGIFWSEEAEALSPSGFGDREITDWRKSVENSQVVGLSNGCGRMQNRLLLFDDATKACARYRVNTDQVQGEIYSFYLARAMDIRHVLPSVLMLPDPREDRWRRVHGSVISAQWAPDRVIVVTPWLDDLQPEYIPRELRTETTLLHPTDDVIKDWTPDQIRMLVQWSDLIVFDYLTANLDRVVNNMYNQQWNPDMMNSPTHNLERTPESGLLVFLDNESGLFHSYRLLDKYNHFHESLLKRLCVFRKSTANRIRRFIDNGDIGDVMMSLFQKEEPLHRYVHRIPERTLAILNKRLRDVHAQIMWCQSRFGR</sequence>
<dbReference type="EMBL" id="JAODUP010000579">
    <property type="protein sequence ID" value="KAK2146908.1"/>
    <property type="molecule type" value="Genomic_DNA"/>
</dbReference>
<evidence type="ECO:0000313" key="4">
    <source>
        <dbReference type="Proteomes" id="UP001208570"/>
    </source>
</evidence>
<dbReference type="Proteomes" id="UP001208570">
    <property type="component" value="Unassembled WGS sequence"/>
</dbReference>
<dbReference type="GO" id="GO:0007267">
    <property type="term" value="P:cell-cell signaling"/>
    <property type="evidence" value="ECO:0007669"/>
    <property type="project" value="TreeGrafter"/>
</dbReference>
<evidence type="ECO:0000313" key="3">
    <source>
        <dbReference type="EMBL" id="KAK2146908.1"/>
    </source>
</evidence>
<dbReference type="PRINTS" id="PR02072">
    <property type="entry name" value="4JOINTEDBOX1"/>
</dbReference>
<keyword evidence="2" id="KW-0732">Signal</keyword>
<gene>
    <name evidence="3" type="ORF">LSH36_579g02029</name>
</gene>
<evidence type="ECO:0000256" key="2">
    <source>
        <dbReference type="SAM" id="SignalP"/>
    </source>
</evidence>
<dbReference type="PANTHER" id="PTHR13147:SF5">
    <property type="entry name" value="FOUR-JOINTED BOX PROTEIN 1"/>
    <property type="match status" value="1"/>
</dbReference>
<feature type="chain" id="PRO_5042086430" evidence="2">
    <location>
        <begin position="22"/>
        <end position="530"/>
    </location>
</feature>
<evidence type="ECO:0000256" key="1">
    <source>
        <dbReference type="SAM" id="MobiDB-lite"/>
    </source>
</evidence>
<feature type="compositionally biased region" description="Basic and acidic residues" evidence="1">
    <location>
        <begin position="41"/>
        <end position="51"/>
    </location>
</feature>
<reference evidence="3" key="1">
    <citation type="journal article" date="2023" name="Mol. Biol. Evol.">
        <title>Third-Generation Sequencing Reveals the Adaptive Role of the Epigenome in Three Deep-Sea Polychaetes.</title>
        <authorList>
            <person name="Perez M."/>
            <person name="Aroh O."/>
            <person name="Sun Y."/>
            <person name="Lan Y."/>
            <person name="Juniper S.K."/>
            <person name="Young C.R."/>
            <person name="Angers B."/>
            <person name="Qian P.Y."/>
        </authorList>
    </citation>
    <scope>NUCLEOTIDE SEQUENCE</scope>
    <source>
        <strain evidence="3">P08H-3</strain>
    </source>
</reference>
<dbReference type="AlphaFoldDB" id="A0AAD9J6A5"/>
<dbReference type="GO" id="GO:0005615">
    <property type="term" value="C:extracellular space"/>
    <property type="evidence" value="ECO:0007669"/>
    <property type="project" value="TreeGrafter"/>
</dbReference>
<organism evidence="3 4">
    <name type="scientific">Paralvinella palmiformis</name>
    <dbReference type="NCBI Taxonomy" id="53620"/>
    <lineage>
        <taxon>Eukaryota</taxon>
        <taxon>Metazoa</taxon>
        <taxon>Spiralia</taxon>
        <taxon>Lophotrochozoa</taxon>
        <taxon>Annelida</taxon>
        <taxon>Polychaeta</taxon>
        <taxon>Sedentaria</taxon>
        <taxon>Canalipalpata</taxon>
        <taxon>Terebellida</taxon>
        <taxon>Terebelliformia</taxon>
        <taxon>Alvinellidae</taxon>
        <taxon>Paralvinella</taxon>
    </lineage>
</organism>
<comment type="caution">
    <text evidence="3">The sequence shown here is derived from an EMBL/GenBank/DDBJ whole genome shotgun (WGS) entry which is preliminary data.</text>
</comment>
<accession>A0AAD9J6A5</accession>
<feature type="signal peptide" evidence="2">
    <location>
        <begin position="1"/>
        <end position="21"/>
    </location>
</feature>
<feature type="region of interest" description="Disordered" evidence="1">
    <location>
        <begin position="30"/>
        <end position="104"/>
    </location>
</feature>
<dbReference type="PANTHER" id="PTHR13147">
    <property type="entry name" value="FOUR-JOINTED BOX PROTEIN 1"/>
    <property type="match status" value="1"/>
</dbReference>
<dbReference type="InterPro" id="IPR024868">
    <property type="entry name" value="FJX1/FJ"/>
</dbReference>
<feature type="compositionally biased region" description="Basic and acidic residues" evidence="1">
    <location>
        <begin position="94"/>
        <end position="104"/>
    </location>
</feature>
<name>A0AAD9J6A5_9ANNE</name>
<feature type="region of interest" description="Disordered" evidence="1">
    <location>
        <begin position="185"/>
        <end position="213"/>
    </location>
</feature>
<keyword evidence="4" id="KW-1185">Reference proteome</keyword>
<protein>
    <submittedName>
        <fullName evidence="3">Uncharacterized protein</fullName>
    </submittedName>
</protein>